<dbReference type="EMBL" id="CP041186">
    <property type="protein sequence ID" value="QDG53721.1"/>
    <property type="molecule type" value="Genomic_DNA"/>
</dbReference>
<accession>A0A4Y6PZH0</accession>
<name>A0A4Y6PZH0_PERCE</name>
<dbReference type="Proteomes" id="UP000315995">
    <property type="component" value="Chromosome"/>
</dbReference>
<dbReference type="AlphaFoldDB" id="A0A4Y6PZH0"/>
<evidence type="ECO:0000256" key="1">
    <source>
        <dbReference type="SAM" id="MobiDB-lite"/>
    </source>
</evidence>
<dbReference type="Pfam" id="PF08899">
    <property type="entry name" value="DUF1844"/>
    <property type="match status" value="1"/>
</dbReference>
<reference evidence="2 3" key="1">
    <citation type="submission" date="2019-06" db="EMBL/GenBank/DDBJ databases">
        <title>Persicimonas caeni gen. nov., sp. nov., a predatory bacterium isolated from solar saltern.</title>
        <authorList>
            <person name="Wang S."/>
        </authorList>
    </citation>
    <scope>NUCLEOTIDE SEQUENCE [LARGE SCALE GENOMIC DNA]</scope>
    <source>
        <strain evidence="2 3">YN101</strain>
    </source>
</reference>
<keyword evidence="3" id="KW-1185">Reference proteome</keyword>
<dbReference type="InterPro" id="IPR014995">
    <property type="entry name" value="DUF1844"/>
</dbReference>
<organism evidence="2 3">
    <name type="scientific">Persicimonas caeni</name>
    <dbReference type="NCBI Taxonomy" id="2292766"/>
    <lineage>
        <taxon>Bacteria</taxon>
        <taxon>Deltaproteobacteria</taxon>
        <taxon>Bradymonadales</taxon>
        <taxon>Bradymonadaceae</taxon>
        <taxon>Persicimonas</taxon>
    </lineage>
</organism>
<sequence>MSDDASETKSNGHSNGEPEGTVLGGNAGVYIPSRDQDTDDPPAIGDEHLEVPADFGSFIVSLGTNCMINLGRVEHPETGGLTKDLTAARHTIDILEMLQEKTAGNLDNEEQKLLESLLYDLRSAFVAEKKAKN</sequence>
<evidence type="ECO:0000313" key="3">
    <source>
        <dbReference type="Proteomes" id="UP000315995"/>
    </source>
</evidence>
<proteinExistence type="predicted"/>
<evidence type="ECO:0000313" key="2">
    <source>
        <dbReference type="EMBL" id="QDG53721.1"/>
    </source>
</evidence>
<accession>A0A5B8YAC5</accession>
<feature type="region of interest" description="Disordered" evidence="1">
    <location>
        <begin position="1"/>
        <end position="48"/>
    </location>
</feature>
<dbReference type="RefSeq" id="WP_141200175.1">
    <property type="nucleotide sequence ID" value="NZ_CP041186.1"/>
</dbReference>
<protein>
    <submittedName>
        <fullName evidence="2">DUF1844 domain-containing protein</fullName>
    </submittedName>
</protein>
<gene>
    <name evidence="2" type="ORF">FIV42_24145</name>
</gene>
<dbReference type="OrthoDB" id="9799618at2"/>